<dbReference type="HOGENOM" id="CLU_001882_2_3_7"/>
<dbReference type="GO" id="GO:0005829">
    <property type="term" value="C:cytosol"/>
    <property type="evidence" value="ECO:0007669"/>
    <property type="project" value="TreeGrafter"/>
</dbReference>
<feature type="binding site" evidence="8">
    <location>
        <position position="234"/>
    </location>
    <ligand>
        <name>ATP</name>
        <dbReference type="ChEBI" id="CHEBI:30616"/>
    </ligand>
</feature>
<keyword evidence="6 8" id="KW-0648">Protein biosynthesis</keyword>
<dbReference type="InterPro" id="IPR020056">
    <property type="entry name" value="Rbsml_bL25/Gln-tRNA_synth_N"/>
</dbReference>
<feature type="binding site" evidence="8">
    <location>
        <begin position="288"/>
        <end position="289"/>
    </location>
    <ligand>
        <name>ATP</name>
        <dbReference type="ChEBI" id="CHEBI:30616"/>
    </ligand>
</feature>
<reference evidence="14" key="2">
    <citation type="journal article" date="2013" name="Stand. Genomic Sci.">
        <title>Complete genome sequence of Desulfocapsa sulfexigens, a marine deltaproteobacterium specialized in disproportionating inorganic sulfur compounds.</title>
        <authorList>
            <person name="Finster K.W."/>
            <person name="Kjeldsen K.U."/>
            <person name="Kube M."/>
            <person name="Reinhardt R."/>
            <person name="Mussmann M."/>
            <person name="Amann R."/>
            <person name="Schreiber L."/>
        </authorList>
    </citation>
    <scope>NUCLEOTIDE SEQUENCE [LARGE SCALE GENOMIC DNA]</scope>
    <source>
        <strain evidence="14">DSM 10523 / SB164P1</strain>
    </source>
</reference>
<dbReference type="SUPFAM" id="SSF50715">
    <property type="entry name" value="Ribosomal protein L25-like"/>
    <property type="match status" value="1"/>
</dbReference>
<dbReference type="STRING" id="1322246.BN4_12748"/>
<dbReference type="PATRIC" id="fig|879567.3.peg.2947"/>
<dbReference type="GO" id="GO:0006424">
    <property type="term" value="P:glutamyl-tRNA aminoacylation"/>
    <property type="evidence" value="ECO:0007669"/>
    <property type="project" value="UniProtKB-UniRule"/>
</dbReference>
<dbReference type="Pfam" id="PF03950">
    <property type="entry name" value="tRNA-synt_1c_C"/>
    <property type="match status" value="1"/>
</dbReference>
<keyword evidence="5 8" id="KW-0067">ATP-binding</keyword>
<feature type="binding site" evidence="8">
    <location>
        <begin position="45"/>
        <end position="51"/>
    </location>
    <ligand>
        <name>ATP</name>
        <dbReference type="ChEBI" id="CHEBI:30616"/>
    </ligand>
</feature>
<dbReference type="FunFam" id="3.90.800.10:FF:000001">
    <property type="entry name" value="Glutamine--tRNA ligase"/>
    <property type="match status" value="1"/>
</dbReference>
<dbReference type="OrthoDB" id="9807503at2"/>
<proteinExistence type="inferred from homology"/>
<evidence type="ECO:0000256" key="2">
    <source>
        <dbReference type="ARBA" id="ARBA00022490"/>
    </source>
</evidence>
<comment type="subunit">
    <text evidence="8">Monomer.</text>
</comment>
<keyword evidence="4 8" id="KW-0547">Nucleotide-binding</keyword>
<evidence type="ECO:0000256" key="1">
    <source>
        <dbReference type="ARBA" id="ARBA00005594"/>
    </source>
</evidence>
<dbReference type="InterPro" id="IPR022861">
    <property type="entry name" value="Gln_tRNA_ligase_bac"/>
</dbReference>
<dbReference type="GO" id="GO:0005524">
    <property type="term" value="F:ATP binding"/>
    <property type="evidence" value="ECO:0007669"/>
    <property type="project" value="UniProtKB-UniRule"/>
</dbReference>
<dbReference type="PRINTS" id="PR00987">
    <property type="entry name" value="TRNASYNTHGLU"/>
</dbReference>
<evidence type="ECO:0000313" key="13">
    <source>
        <dbReference type="EMBL" id="CCH49981.1"/>
    </source>
</evidence>
<feature type="binding site" evidence="8">
    <location>
        <begin position="296"/>
        <end position="298"/>
    </location>
    <ligand>
        <name>ATP</name>
        <dbReference type="ChEBI" id="CHEBI:30616"/>
    </ligand>
</feature>
<comment type="catalytic activity">
    <reaction evidence="8">
        <text>tRNA(Gln) + L-glutamine + ATP = L-glutaminyl-tRNA(Gln) + AMP + diphosphate</text>
        <dbReference type="Rhea" id="RHEA:20121"/>
        <dbReference type="Rhea" id="RHEA-COMP:9662"/>
        <dbReference type="Rhea" id="RHEA-COMP:9681"/>
        <dbReference type="ChEBI" id="CHEBI:30616"/>
        <dbReference type="ChEBI" id="CHEBI:33019"/>
        <dbReference type="ChEBI" id="CHEBI:58359"/>
        <dbReference type="ChEBI" id="CHEBI:78442"/>
        <dbReference type="ChEBI" id="CHEBI:78521"/>
        <dbReference type="ChEBI" id="CHEBI:456215"/>
        <dbReference type="EC" id="6.1.1.18"/>
    </reaction>
</comment>
<dbReference type="GO" id="GO:0006425">
    <property type="term" value="P:glutaminyl-tRNA aminoacylation"/>
    <property type="evidence" value="ECO:0007669"/>
    <property type="project" value="TreeGrafter"/>
</dbReference>
<dbReference type="InterPro" id="IPR020059">
    <property type="entry name" value="Glu/Gln-tRNA-synth_Ib_codon-bd"/>
</dbReference>
<dbReference type="InterPro" id="IPR014729">
    <property type="entry name" value="Rossmann-like_a/b/a_fold"/>
</dbReference>
<dbReference type="Proteomes" id="UP000011724">
    <property type="component" value="Chromosome"/>
</dbReference>
<feature type="binding site" evidence="8">
    <location>
        <begin position="39"/>
        <end position="41"/>
    </location>
    <ligand>
        <name>ATP</name>
        <dbReference type="ChEBI" id="CHEBI:30616"/>
    </ligand>
</feature>
<keyword evidence="7 8" id="KW-0030">Aminoacyl-tRNA synthetase</keyword>
<keyword evidence="3 8" id="KW-0436">Ligase</keyword>
<dbReference type="EMBL" id="FO203427">
    <property type="protein sequence ID" value="CCH49981.1"/>
    <property type="molecule type" value="Genomic_DNA"/>
</dbReference>
<dbReference type="HAMAP" id="MF_00126">
    <property type="entry name" value="Gln_tRNA_synth"/>
    <property type="match status" value="1"/>
</dbReference>
<evidence type="ECO:0000259" key="12">
    <source>
        <dbReference type="Pfam" id="PF20974"/>
    </source>
</evidence>
<evidence type="ECO:0000256" key="7">
    <source>
        <dbReference type="ARBA" id="ARBA00023146"/>
    </source>
</evidence>
<protein>
    <recommendedName>
        <fullName evidence="8">Glutamine--tRNA ligase</fullName>
        <ecNumber evidence="8">6.1.1.18</ecNumber>
    </recommendedName>
    <alternativeName>
        <fullName evidence="8">Glutaminyl-tRNA synthetase</fullName>
        <shortName evidence="8">GlnRS</shortName>
    </alternativeName>
</protein>
<feature type="domain" description="Glutamyl/glutaminyl-tRNA synthetase class Ib anti-codon binding" evidence="11">
    <location>
        <begin position="368"/>
        <end position="468"/>
    </location>
</feature>
<feature type="domain" description="tRNA synthetases class I (E and Q) anti-codon binding" evidence="12">
    <location>
        <begin position="485"/>
        <end position="561"/>
    </location>
</feature>
<dbReference type="Pfam" id="PF00749">
    <property type="entry name" value="tRNA-synt_1c"/>
    <property type="match status" value="2"/>
</dbReference>
<keyword evidence="14" id="KW-1185">Reference proteome</keyword>
<dbReference type="PROSITE" id="PS00178">
    <property type="entry name" value="AA_TRNA_LIGASE_I"/>
    <property type="match status" value="1"/>
</dbReference>
<accession>M1WKP9</accession>
<feature type="binding site" evidence="8">
    <location>
        <position position="71"/>
    </location>
    <ligand>
        <name>L-glutamine</name>
        <dbReference type="ChEBI" id="CHEBI:58359"/>
    </ligand>
</feature>
<feature type="domain" description="Glutamyl/glutaminyl-tRNA synthetase class Ib catalytic" evidence="10">
    <location>
        <begin position="32"/>
        <end position="251"/>
    </location>
</feature>
<evidence type="ECO:0000256" key="8">
    <source>
        <dbReference type="HAMAP-Rule" id="MF_00126"/>
    </source>
</evidence>
<dbReference type="InterPro" id="IPR011035">
    <property type="entry name" value="Ribosomal_bL25/Gln-tRNA_synth"/>
</dbReference>
<keyword evidence="2 8" id="KW-0963">Cytoplasm</keyword>
<dbReference type="FunFam" id="2.40.240.10:FF:000001">
    <property type="entry name" value="Glutamine--tRNA ligase"/>
    <property type="match status" value="1"/>
</dbReference>
<dbReference type="GO" id="GO:0004819">
    <property type="term" value="F:glutamine-tRNA ligase activity"/>
    <property type="evidence" value="ECO:0007669"/>
    <property type="project" value="UniProtKB-UniRule"/>
</dbReference>
<dbReference type="RefSeq" id="WP_015416023.1">
    <property type="nucleotide sequence ID" value="NC_020409.1"/>
</dbReference>
<dbReference type="NCBIfam" id="NF011291">
    <property type="entry name" value="PRK14703.1"/>
    <property type="match status" value="1"/>
</dbReference>
<comment type="subcellular location">
    <subcellularLocation>
        <location evidence="8">Cytoplasm</location>
    </subcellularLocation>
</comment>
<comment type="similarity">
    <text evidence="1 8 9">Belongs to the class-I aminoacyl-tRNA synthetase family.</text>
</comment>
<evidence type="ECO:0000256" key="5">
    <source>
        <dbReference type="ARBA" id="ARBA00022840"/>
    </source>
</evidence>
<dbReference type="Pfam" id="PF20974">
    <property type="entry name" value="tRNA-synt_1c_C2"/>
    <property type="match status" value="1"/>
</dbReference>
<dbReference type="InterPro" id="IPR020061">
    <property type="entry name" value="Glu_tRNA_lig_a-bdl"/>
</dbReference>
<feature type="domain" description="Glutamyl/glutaminyl-tRNA synthetase class Ib catalytic" evidence="10">
    <location>
        <begin position="264"/>
        <end position="365"/>
    </location>
</feature>
<evidence type="ECO:0000256" key="6">
    <source>
        <dbReference type="ARBA" id="ARBA00022917"/>
    </source>
</evidence>
<dbReference type="Gene3D" id="3.90.800.10">
    <property type="entry name" value="Glutamyl-tRNA Synthetase, Domain 3"/>
    <property type="match status" value="1"/>
</dbReference>
<gene>
    <name evidence="8 13" type="primary">glnS</name>
    <name evidence="13" type="ordered locus">BN4_12748</name>
</gene>
<dbReference type="PANTHER" id="PTHR43097">
    <property type="entry name" value="GLUTAMINE-TRNA LIGASE"/>
    <property type="match status" value="1"/>
</dbReference>
<feature type="short sequence motif" description="'HIGH' region" evidence="8">
    <location>
        <begin position="38"/>
        <end position="48"/>
    </location>
</feature>
<dbReference type="EC" id="6.1.1.18" evidence="8"/>
<evidence type="ECO:0000256" key="4">
    <source>
        <dbReference type="ARBA" id="ARBA00022741"/>
    </source>
</evidence>
<dbReference type="InterPro" id="IPR049437">
    <property type="entry name" value="tRNA-synt_1c_C2"/>
</dbReference>
<evidence type="ECO:0000259" key="10">
    <source>
        <dbReference type="Pfam" id="PF00749"/>
    </source>
</evidence>
<feature type="binding site" evidence="8">
    <location>
        <position position="215"/>
    </location>
    <ligand>
        <name>L-glutamine</name>
        <dbReference type="ChEBI" id="CHEBI:58359"/>
    </ligand>
</feature>
<comment type="caution">
    <text evidence="8">Lacks conserved residue(s) required for the propagation of feature annotation.</text>
</comment>
<dbReference type="Gene3D" id="2.40.240.10">
    <property type="entry name" value="Ribosomal Protein L25, Chain P"/>
    <property type="match status" value="2"/>
</dbReference>
<dbReference type="FunFam" id="1.10.1160.10:FF:000001">
    <property type="entry name" value="Glutamine--tRNA ligase"/>
    <property type="match status" value="1"/>
</dbReference>
<feature type="short sequence motif" description="'KMSKS' region" evidence="8">
    <location>
        <begin position="295"/>
        <end position="299"/>
    </location>
</feature>
<dbReference type="BioCyc" id="DPIE1322246:BN4_RS13810-MONOMER"/>
<dbReference type="Gene3D" id="3.40.50.620">
    <property type="entry name" value="HUPs"/>
    <property type="match status" value="1"/>
</dbReference>
<dbReference type="AlphaFoldDB" id="M1WKP9"/>
<sequence length="591" mass="68017">MSNTPEAPEKGKDFIRTLIDKDIETGKYNGRVHTRFPPEPNGYLHIGHAKSICLNFGLARDYAGKCNLRFDDTNPVKEDTEYVDSIREDVQWLGFEWDNNFYASDYFEKLYLIAELFIKMGKAYVDHQTAEEIRENRGTLKQPGVNSPYRDRSAEENLSLFRSMRAGEMQDGECILRGKIDMAAANVMLRDPALYRIKHATHHRTGDAWCIYPMYDFTHGLSDAIEGITHSICTLEFENNRPLYNWCVETLMEGLRQPELFGENEAVYSELATLPGFNQRPYQYEFARLNISGTVLSKRKLIQLVQEGHVSGWDDPRMPTISGFRRRGYTPESIRDFCEKIGVAKAAGTTVEYALLEHCVRQDLNERAPRYLGVMDPVKLVIENYPEGQVDEFSMPLHPEDETYGERIVPFSRELWIERADFMEEPPKKFFRMGPGREVRLRFAYYVTCTGYDTDENGTIVEIRATYDPETKGGWSKDGRKVKGTMHWVSAPHALKAEVRNYSNLFTCENPNAPEEGKTFVDYVDPHSLEVRDECWVEPALGEMAPGTNFQFERTGYFCADSKDHKPGEKPVFNRTATLRDSWAKIQKNSK</sequence>
<reference evidence="13 14" key="1">
    <citation type="journal article" date="2013" name="PLoS ONE">
        <title>The first genomic and proteomic characterization of a deep-sea sulfate reducer: insights into the piezophilic lifestyle of Desulfovibrio piezophilus.</title>
        <authorList>
            <person name="Pradel N."/>
            <person name="Ji B."/>
            <person name="Gimenez G."/>
            <person name="Talla E."/>
            <person name="Lenoble P."/>
            <person name="Garel M."/>
            <person name="Tamburini C."/>
            <person name="Fourquet P."/>
            <person name="Lebrun R."/>
            <person name="Bertin P."/>
            <person name="Denis Y."/>
            <person name="Pophillat M."/>
            <person name="Barbe V."/>
            <person name="Ollivier B."/>
            <person name="Dolla A."/>
        </authorList>
    </citation>
    <scope>NUCLEOTIDE SEQUENCE [LARGE SCALE GENOMIC DNA]</scope>
    <source>
        <strain evidence="14">DSM 10523 / SB164P1</strain>
    </source>
</reference>
<evidence type="ECO:0000256" key="9">
    <source>
        <dbReference type="RuleBase" id="RU363037"/>
    </source>
</evidence>
<dbReference type="Gene3D" id="1.10.1160.10">
    <property type="entry name" value="Glutamyl-trna Synthetase, Domain 2"/>
    <property type="match status" value="1"/>
</dbReference>
<dbReference type="InterPro" id="IPR020058">
    <property type="entry name" value="Glu/Gln-tRNA-synth_Ib_cat-dom"/>
</dbReference>
<dbReference type="PANTHER" id="PTHR43097:SF5">
    <property type="entry name" value="GLUTAMATE--TRNA LIGASE"/>
    <property type="match status" value="1"/>
</dbReference>
<dbReference type="eggNOG" id="COG0008">
    <property type="taxonomic scope" value="Bacteria"/>
</dbReference>
<name>M1WKP9_PSEP2</name>
<evidence type="ECO:0000259" key="11">
    <source>
        <dbReference type="Pfam" id="PF03950"/>
    </source>
</evidence>
<dbReference type="InterPro" id="IPR001412">
    <property type="entry name" value="aa-tRNA-synth_I_CS"/>
</dbReference>
<evidence type="ECO:0000256" key="3">
    <source>
        <dbReference type="ARBA" id="ARBA00022598"/>
    </source>
</evidence>
<dbReference type="KEGG" id="dpi:BN4_12748"/>
<dbReference type="SUPFAM" id="SSF52374">
    <property type="entry name" value="Nucleotidylyl transferase"/>
    <property type="match status" value="1"/>
</dbReference>
<organism evidence="13 14">
    <name type="scientific">Pseudodesulfovibrio piezophilus (strain DSM 21447 / JCM 15486 / C1TLV30)</name>
    <name type="common">Desulfovibrio piezophilus</name>
    <dbReference type="NCBI Taxonomy" id="1322246"/>
    <lineage>
        <taxon>Bacteria</taxon>
        <taxon>Pseudomonadati</taxon>
        <taxon>Thermodesulfobacteriota</taxon>
        <taxon>Desulfovibrionia</taxon>
        <taxon>Desulfovibrionales</taxon>
        <taxon>Desulfovibrionaceae</taxon>
    </lineage>
</organism>
<dbReference type="FunFam" id="3.40.50.620:FF:000037">
    <property type="entry name" value="Glutamine--tRNA ligase cytoplasmic"/>
    <property type="match status" value="1"/>
</dbReference>
<evidence type="ECO:0000313" key="14">
    <source>
        <dbReference type="Proteomes" id="UP000011724"/>
    </source>
</evidence>
<dbReference type="InterPro" id="IPR050132">
    <property type="entry name" value="Gln/Glu-tRNA_Ligase"/>
</dbReference>
<dbReference type="CDD" id="cd00807">
    <property type="entry name" value="GlnRS_core"/>
    <property type="match status" value="1"/>
</dbReference>
<dbReference type="InterPro" id="IPR000924">
    <property type="entry name" value="Glu/Gln-tRNA-synth"/>
</dbReference>